<proteinExistence type="predicted"/>
<reference evidence="3" key="2">
    <citation type="submission" date="2025-08" db="UniProtKB">
        <authorList>
            <consortium name="Ensembl"/>
        </authorList>
    </citation>
    <scope>IDENTIFICATION</scope>
</reference>
<sequence length="193" mass="22209">MEKVDPLLAVLQHISSNLSRKELEDMKFLCKMKIGKRKLNEIECGIDLFSCLMQLNLLSMSNTDFLISMLQSLKREDLMQELVNCVKNKPGPGRQLDPKVEAQLEVAFDTLCDQVGRDWKRLVRKLGVSQVDIDRMVYAHPRDLREQFYQSLLLWKKSNDKDANVSTIQQALRDCNLNLTADILAEKLAVMLL</sequence>
<dbReference type="GO" id="GO:0097191">
    <property type="term" value="P:extrinsic apoptotic signaling pathway"/>
    <property type="evidence" value="ECO:0007669"/>
    <property type="project" value="TreeGrafter"/>
</dbReference>
<dbReference type="GO" id="GO:0045089">
    <property type="term" value="P:positive regulation of innate immune response"/>
    <property type="evidence" value="ECO:0007669"/>
    <property type="project" value="TreeGrafter"/>
</dbReference>
<dbReference type="CDD" id="cd08306">
    <property type="entry name" value="Death_FADD"/>
    <property type="match status" value="1"/>
</dbReference>
<dbReference type="InterPro" id="IPR011029">
    <property type="entry name" value="DEATH-like_dom_sf"/>
</dbReference>
<dbReference type="RefSeq" id="XP_027711773.1">
    <property type="nucleotide sequence ID" value="XM_027855972.1"/>
</dbReference>
<dbReference type="SMART" id="SM00031">
    <property type="entry name" value="DED"/>
    <property type="match status" value="1"/>
</dbReference>
<keyword evidence="4" id="KW-1185">Reference proteome</keyword>
<dbReference type="OrthoDB" id="100767at2759"/>
<dbReference type="GeneID" id="114038631"/>
<dbReference type="SUPFAM" id="SSF47986">
    <property type="entry name" value="DEATH domain"/>
    <property type="match status" value="1"/>
</dbReference>
<dbReference type="Ensembl" id="ENSVURT00010036633.1">
    <property type="protein sequence ID" value="ENSVURP00010032172.1"/>
    <property type="gene ID" value="ENSVURG00010024549.1"/>
</dbReference>
<dbReference type="PANTHER" id="PTHR15077">
    <property type="entry name" value="FAS-ASSOCIATING DEATH DOMAIN-CONTAINING PROTEIN FADD"/>
    <property type="match status" value="1"/>
</dbReference>
<dbReference type="Pfam" id="PF01335">
    <property type="entry name" value="DED"/>
    <property type="match status" value="1"/>
</dbReference>
<dbReference type="RefSeq" id="XP_027711774.1">
    <property type="nucleotide sequence ID" value="XM_027855973.1"/>
</dbReference>
<evidence type="ECO:0000313" key="3">
    <source>
        <dbReference type="Ensembl" id="ENSVURP00010032172.1"/>
    </source>
</evidence>
<dbReference type="GO" id="GO:0031265">
    <property type="term" value="C:CD95 death-inducing signaling complex"/>
    <property type="evidence" value="ECO:0007669"/>
    <property type="project" value="TreeGrafter"/>
</dbReference>
<dbReference type="OMA" id="CKMNLVA"/>
<dbReference type="GO" id="GO:0005123">
    <property type="term" value="F:death receptor binding"/>
    <property type="evidence" value="ECO:0007669"/>
    <property type="project" value="TreeGrafter"/>
</dbReference>
<reference evidence="4" key="1">
    <citation type="submission" date="2018-12" db="EMBL/GenBank/DDBJ databases">
        <authorList>
            <person name="Yazar S."/>
        </authorList>
    </citation>
    <scope>NUCLEOTIDE SEQUENCE [LARGE SCALE GENOMIC DNA]</scope>
</reference>
<dbReference type="Proteomes" id="UP000314987">
    <property type="component" value="Unassembled WGS sequence"/>
</dbReference>
<accession>A0A4X2MDT7</accession>
<dbReference type="SMART" id="SM00005">
    <property type="entry name" value="DEATH"/>
    <property type="match status" value="1"/>
</dbReference>
<dbReference type="Gene3D" id="1.10.533.10">
    <property type="entry name" value="Death Domain, Fas"/>
    <property type="match status" value="2"/>
</dbReference>
<feature type="domain" description="Death" evidence="1">
    <location>
        <begin position="104"/>
        <end position="188"/>
    </location>
</feature>
<name>A0A4X2MDT7_VOMUR</name>
<dbReference type="STRING" id="29139.ENSVURP00010032172"/>
<dbReference type="CTD" id="8772"/>
<evidence type="ECO:0000259" key="1">
    <source>
        <dbReference type="PROSITE" id="PS50017"/>
    </source>
</evidence>
<evidence type="ECO:0000313" key="4">
    <source>
        <dbReference type="Proteomes" id="UP000314987"/>
    </source>
</evidence>
<dbReference type="PROSITE" id="PS50017">
    <property type="entry name" value="DEATH_DOMAIN"/>
    <property type="match status" value="1"/>
</dbReference>
<dbReference type="PANTHER" id="PTHR15077:SF10">
    <property type="entry name" value="FAS-ASSOCIATED DEATH DOMAIN PROTEIN"/>
    <property type="match status" value="1"/>
</dbReference>
<dbReference type="PROSITE" id="PS50168">
    <property type="entry name" value="DED"/>
    <property type="match status" value="1"/>
</dbReference>
<protein>
    <recommendedName>
        <fullName evidence="5">Fas associated via death domain</fullName>
    </recommendedName>
</protein>
<dbReference type="InterPro" id="IPR001875">
    <property type="entry name" value="DED_dom"/>
</dbReference>
<feature type="domain" description="DED" evidence="2">
    <location>
        <begin position="6"/>
        <end position="84"/>
    </location>
</feature>
<dbReference type="FunFam" id="1.10.533.10:FF:000059">
    <property type="entry name" value="Fas-associated via death domain"/>
    <property type="match status" value="1"/>
</dbReference>
<dbReference type="Pfam" id="PF00531">
    <property type="entry name" value="Death"/>
    <property type="match status" value="1"/>
</dbReference>
<dbReference type="CDD" id="cd08336">
    <property type="entry name" value="DED_FADD"/>
    <property type="match status" value="1"/>
</dbReference>
<organism evidence="3 4">
    <name type="scientific">Vombatus ursinus</name>
    <name type="common">Common wombat</name>
    <dbReference type="NCBI Taxonomy" id="29139"/>
    <lineage>
        <taxon>Eukaryota</taxon>
        <taxon>Metazoa</taxon>
        <taxon>Chordata</taxon>
        <taxon>Craniata</taxon>
        <taxon>Vertebrata</taxon>
        <taxon>Euteleostomi</taxon>
        <taxon>Mammalia</taxon>
        <taxon>Metatheria</taxon>
        <taxon>Diprotodontia</taxon>
        <taxon>Vombatidae</taxon>
        <taxon>Vombatus</taxon>
    </lineage>
</organism>
<dbReference type="InterPro" id="IPR000488">
    <property type="entry name" value="Death_dom"/>
</dbReference>
<dbReference type="InterPro" id="IPR016729">
    <property type="entry name" value="FADD"/>
</dbReference>
<gene>
    <name evidence="3" type="primary">FADD</name>
</gene>
<dbReference type="GO" id="GO:0089720">
    <property type="term" value="F:caspase binding"/>
    <property type="evidence" value="ECO:0007669"/>
    <property type="project" value="TreeGrafter"/>
</dbReference>
<dbReference type="GO" id="GO:0042981">
    <property type="term" value="P:regulation of apoptotic process"/>
    <property type="evidence" value="ECO:0007669"/>
    <property type="project" value="InterPro"/>
</dbReference>
<dbReference type="GeneTree" id="ENSGT00390000002105"/>
<dbReference type="AlphaFoldDB" id="A0A4X2MDT7"/>
<evidence type="ECO:0000259" key="2">
    <source>
        <dbReference type="PROSITE" id="PS50168"/>
    </source>
</evidence>
<evidence type="ECO:0008006" key="5">
    <source>
        <dbReference type="Google" id="ProtNLM"/>
    </source>
</evidence>
<reference evidence="3" key="3">
    <citation type="submission" date="2025-09" db="UniProtKB">
        <authorList>
            <consortium name="Ensembl"/>
        </authorList>
    </citation>
    <scope>IDENTIFICATION</scope>
</reference>